<feature type="domain" description="PLD phosphodiesterase" evidence="5">
    <location>
        <begin position="357"/>
        <end position="379"/>
    </location>
</feature>
<dbReference type="Proteomes" id="UP000243096">
    <property type="component" value="Unassembled WGS sequence"/>
</dbReference>
<dbReference type="InterPro" id="IPR025202">
    <property type="entry name" value="PLD-like_dom"/>
</dbReference>
<feature type="transmembrane region" description="Helical" evidence="4">
    <location>
        <begin position="494"/>
        <end position="513"/>
    </location>
</feature>
<keyword evidence="1" id="KW-0677">Repeat</keyword>
<feature type="transmembrane region" description="Helical" evidence="4">
    <location>
        <begin position="681"/>
        <end position="701"/>
    </location>
</feature>
<feature type="transmembrane region" description="Helical" evidence="4">
    <location>
        <begin position="619"/>
        <end position="638"/>
    </location>
</feature>
<evidence type="ECO:0000313" key="7">
    <source>
        <dbReference type="Proteomes" id="UP000243096"/>
    </source>
</evidence>
<keyword evidence="7" id="KW-1185">Reference proteome</keyword>
<dbReference type="InterPro" id="IPR032816">
    <property type="entry name" value="VTT_dom"/>
</dbReference>
<dbReference type="PANTHER" id="PTHR18896">
    <property type="entry name" value="PHOSPHOLIPASE D"/>
    <property type="match status" value="1"/>
</dbReference>
<evidence type="ECO:0000313" key="6">
    <source>
        <dbReference type="EMBL" id="PPB83646.1"/>
    </source>
</evidence>
<dbReference type="Gene3D" id="3.30.870.10">
    <property type="entry name" value="Endonuclease Chain A"/>
    <property type="match status" value="2"/>
</dbReference>
<keyword evidence="3" id="KW-0443">Lipid metabolism</keyword>
<dbReference type="InterPro" id="IPR001736">
    <property type="entry name" value="PLipase_D/transphosphatidylase"/>
</dbReference>
<dbReference type="Pfam" id="PF09335">
    <property type="entry name" value="VTT_dom"/>
    <property type="match status" value="1"/>
</dbReference>
<dbReference type="InterPro" id="IPR015679">
    <property type="entry name" value="PLipase_D_fam"/>
</dbReference>
<keyword evidence="2" id="KW-0378">Hydrolase</keyword>
<evidence type="ECO:0000256" key="3">
    <source>
        <dbReference type="ARBA" id="ARBA00023098"/>
    </source>
</evidence>
<dbReference type="CDD" id="cd09140">
    <property type="entry name" value="PLDc_vPLD1_2_like_bac_1"/>
    <property type="match status" value="1"/>
</dbReference>
<dbReference type="PROSITE" id="PS50035">
    <property type="entry name" value="PLD"/>
    <property type="match status" value="2"/>
</dbReference>
<gene>
    <name evidence="6" type="ORF">B0O95_10637</name>
</gene>
<keyword evidence="4" id="KW-1133">Transmembrane helix</keyword>
<dbReference type="CDD" id="cd09143">
    <property type="entry name" value="PLDc_vPLD1_2_like_bac_2"/>
    <property type="match status" value="1"/>
</dbReference>
<dbReference type="SMART" id="SM00155">
    <property type="entry name" value="PLDc"/>
    <property type="match status" value="2"/>
</dbReference>
<proteinExistence type="predicted"/>
<keyword evidence="4" id="KW-0812">Transmembrane</keyword>
<feature type="transmembrane region" description="Helical" evidence="4">
    <location>
        <begin position="650"/>
        <end position="669"/>
    </location>
</feature>
<dbReference type="GO" id="GO:0009395">
    <property type="term" value="P:phospholipid catabolic process"/>
    <property type="evidence" value="ECO:0007669"/>
    <property type="project" value="TreeGrafter"/>
</dbReference>
<sequence length="708" mass="76837">MHIRSTHGLLEVGRNCDSLCHADRFSVLIDAAVYFSALREAIRSAQHTVFIVGWDINSRMKLVPQGAADGFPEPLGAFLQAVASANRRLRIYVLAWDFAMIYAFEREWLPVYPTGWRSHRRILFRMDNTHPRGASHHQKFVVVDDRLAFVGGLDLTRARWDTPAHAANDPWRRNPDGSPYNPFHDVHTVFDGEAARAIGQLARGRWRRACGKALAIRAGCNLDGTDPWPSSVPVDVHDVVLGIALTAPPYRNEPGVQHIRTLTVDMIEATQHNLYIENQYLTAAVVRDALSRRLENPHAPDVAAVVPRNHSGWLQEATMGALRARLHRALTRVNRHGHYRLWSPHIDGLRTGCLNVHSKLMISDNERLCVGSANLNNRSMVLDTECNVVLDANGNDRVRAAIASVRDRLLAEHLDVSSEAVAAALQHHGRLNGAIDALRHDGRTLTPLDPTVPPELEALVPVSAWVDPEVPVEPDALVRQFLDDGQGARPVARLLILGAIALALATLAALWRFTPAGQALSVANIVHWGERLAALPLAPAIVLLGYVVASLAVVPITLIIAATGLVFGAWPGAAYALLGTMLAAAATYYVGVGLGRDAVRRLAGSRANRLSERLGKRGLLAIIVLRLVPVAPFSIVNLVAGASHIGIRDFLLGTLLGMAPGAVLTVTFAHQLIAAIRHPSVGSLALLVGTGAALVALSILLHKLLKKR</sequence>
<feature type="transmembrane region" description="Helical" evidence="4">
    <location>
        <begin position="573"/>
        <end position="599"/>
    </location>
</feature>
<dbReference type="AlphaFoldDB" id="A0A2P5KAA4"/>
<dbReference type="OrthoDB" id="8828485at2"/>
<dbReference type="PANTHER" id="PTHR18896:SF60">
    <property type="entry name" value="PHOSPHOLIPASE D"/>
    <property type="match status" value="1"/>
</dbReference>
<name>A0A2P5KAA4_9BURK</name>
<dbReference type="SUPFAM" id="SSF56024">
    <property type="entry name" value="Phospholipase D/nuclease"/>
    <property type="match status" value="2"/>
</dbReference>
<evidence type="ECO:0000259" key="5">
    <source>
        <dbReference type="PROSITE" id="PS50035"/>
    </source>
</evidence>
<organism evidence="6 7">
    <name type="scientific">Mycetohabitans endofungorum</name>
    <dbReference type="NCBI Taxonomy" id="417203"/>
    <lineage>
        <taxon>Bacteria</taxon>
        <taxon>Pseudomonadati</taxon>
        <taxon>Pseudomonadota</taxon>
        <taxon>Betaproteobacteria</taxon>
        <taxon>Burkholderiales</taxon>
        <taxon>Burkholderiaceae</taxon>
        <taxon>Mycetohabitans</taxon>
    </lineage>
</organism>
<feature type="domain" description="PLD phosphodiesterase" evidence="5">
    <location>
        <begin position="132"/>
        <end position="159"/>
    </location>
</feature>
<evidence type="ECO:0000256" key="2">
    <source>
        <dbReference type="ARBA" id="ARBA00022801"/>
    </source>
</evidence>
<evidence type="ECO:0000256" key="1">
    <source>
        <dbReference type="ARBA" id="ARBA00022737"/>
    </source>
</evidence>
<keyword evidence="4" id="KW-0472">Membrane</keyword>
<dbReference type="Pfam" id="PF00614">
    <property type="entry name" value="PLDc"/>
    <property type="match status" value="1"/>
</dbReference>
<protein>
    <submittedName>
        <fullName evidence="6">Putative membrane protein YdjX (TVP38/TMEM64 family)</fullName>
    </submittedName>
</protein>
<dbReference type="EMBL" id="PRDW01000006">
    <property type="protein sequence ID" value="PPB83646.1"/>
    <property type="molecule type" value="Genomic_DNA"/>
</dbReference>
<dbReference type="Pfam" id="PF13091">
    <property type="entry name" value="PLDc_2"/>
    <property type="match status" value="1"/>
</dbReference>
<reference evidence="6 7" key="1">
    <citation type="submission" date="2018-01" db="EMBL/GenBank/DDBJ databases">
        <title>Genomic Encyclopedia of Type Strains, Phase III (KMG-III): the genomes of soil and plant-associated and newly described type strains.</title>
        <authorList>
            <person name="Whitman W."/>
        </authorList>
    </citation>
    <scope>NUCLEOTIDE SEQUENCE [LARGE SCALE GENOMIC DNA]</scope>
    <source>
        <strain evidence="6 7">HKI456</strain>
    </source>
</reference>
<feature type="transmembrane region" description="Helical" evidence="4">
    <location>
        <begin position="534"/>
        <end position="567"/>
    </location>
</feature>
<dbReference type="GO" id="GO:0004630">
    <property type="term" value="F:phospholipase D activity"/>
    <property type="evidence" value="ECO:0007669"/>
    <property type="project" value="UniProtKB-EC"/>
</dbReference>
<accession>A0A2P5KAA4</accession>
<evidence type="ECO:0000256" key="4">
    <source>
        <dbReference type="SAM" id="Phobius"/>
    </source>
</evidence>
<comment type="caution">
    <text evidence="6">The sequence shown here is derived from an EMBL/GenBank/DDBJ whole genome shotgun (WGS) entry which is preliminary data.</text>
</comment>
<dbReference type="RefSeq" id="WP_104077337.1">
    <property type="nucleotide sequence ID" value="NZ_CP062179.1"/>
</dbReference>